<feature type="region of interest" description="Disordered" evidence="1">
    <location>
        <begin position="426"/>
        <end position="450"/>
    </location>
</feature>
<dbReference type="InterPro" id="IPR056125">
    <property type="entry name" value="DUF7708"/>
</dbReference>
<protein>
    <recommendedName>
        <fullName evidence="2">DUF7708 domain-containing protein</fullName>
    </recommendedName>
</protein>
<keyword evidence="4" id="KW-1185">Reference proteome</keyword>
<proteinExistence type="predicted"/>
<evidence type="ECO:0000313" key="4">
    <source>
        <dbReference type="Proteomes" id="UP001345827"/>
    </source>
</evidence>
<feature type="domain" description="DUF7708" evidence="2">
    <location>
        <begin position="4"/>
        <end position="110"/>
    </location>
</feature>
<dbReference type="Pfam" id="PF24809">
    <property type="entry name" value="DUF7708"/>
    <property type="match status" value="1"/>
</dbReference>
<accession>A0AAV9QQ91</accession>
<gene>
    <name evidence="3" type="ORF">LTR25_000703</name>
</gene>
<feature type="compositionally biased region" description="Polar residues" evidence="1">
    <location>
        <begin position="435"/>
        <end position="450"/>
    </location>
</feature>
<dbReference type="Proteomes" id="UP001345827">
    <property type="component" value="Unassembled WGS sequence"/>
</dbReference>
<dbReference type="AlphaFoldDB" id="A0AAV9QQ91"/>
<reference evidence="3 4" key="1">
    <citation type="submission" date="2023-06" db="EMBL/GenBank/DDBJ databases">
        <title>Black Yeasts Isolated from many extreme environments.</title>
        <authorList>
            <person name="Coleine C."/>
            <person name="Stajich J.E."/>
            <person name="Selbmann L."/>
        </authorList>
    </citation>
    <scope>NUCLEOTIDE SEQUENCE [LARGE SCALE GENOMIC DNA]</scope>
    <source>
        <strain evidence="3 4">CCFEE 5887</strain>
    </source>
</reference>
<comment type="caution">
    <text evidence="3">The sequence shown here is derived from an EMBL/GenBank/DDBJ whole genome shotgun (WGS) entry which is preliminary data.</text>
</comment>
<evidence type="ECO:0000313" key="3">
    <source>
        <dbReference type="EMBL" id="KAK5545695.1"/>
    </source>
</evidence>
<evidence type="ECO:0000256" key="1">
    <source>
        <dbReference type="SAM" id="MobiDB-lite"/>
    </source>
</evidence>
<organism evidence="3 4">
    <name type="scientific">Vermiconidia calcicola</name>
    <dbReference type="NCBI Taxonomy" id="1690605"/>
    <lineage>
        <taxon>Eukaryota</taxon>
        <taxon>Fungi</taxon>
        <taxon>Dikarya</taxon>
        <taxon>Ascomycota</taxon>
        <taxon>Pezizomycotina</taxon>
        <taxon>Dothideomycetes</taxon>
        <taxon>Dothideomycetidae</taxon>
        <taxon>Mycosphaerellales</taxon>
        <taxon>Extremaceae</taxon>
        <taxon>Vermiconidia</taxon>
    </lineage>
</organism>
<dbReference type="EMBL" id="JAXLQG010000001">
    <property type="protein sequence ID" value="KAK5545695.1"/>
    <property type="molecule type" value="Genomic_DNA"/>
</dbReference>
<sequence length="450" mass="50883">MDVMAVVENEKLGMTIVIGLCEVADALPRTELFLGLYPTDAMKNAVTTIYTWILRFLIRALKWYEEGKIRHALNAVIKPAALQYDDVMSGIRHSCHLMSNRASASSLAEQRDMHEKLRALQDSALALPVIQAQQRETNLRLSVFQDHMSSALSNAEKRHDQVSKDVASLMAMVRQVWETIISDQAVNADARIHLRNTMSEIQLVQALGTVSSSLIFDHMANLQQSIQLRDRRRVMRDQYAMVFQKSPAFNKWNSSAHSGSIKLTSTFKNRNILNGSLTLAIESLRQPRVAVMWALRSRTRAYDATEILKSLICQALRLDYSSHTDVTFSFQLRRYLDANSDEDYFNILGELLSHFKLVYMIIQLEAMLSEAASPFQRHLDDLLDKFKNHAPGPILKILVARSGPLASPSQVRGQHVLRIGGKKQLKGHRTYGASPVTSKLRQSRNQALDE</sequence>
<evidence type="ECO:0000259" key="2">
    <source>
        <dbReference type="Pfam" id="PF24809"/>
    </source>
</evidence>
<name>A0AAV9QQ91_9PEZI</name>